<proteinExistence type="predicted"/>
<dbReference type="EMBL" id="CP033893">
    <property type="protein sequence ID" value="QDL30881.1"/>
    <property type="molecule type" value="Genomic_DNA"/>
</dbReference>
<dbReference type="AlphaFoldDB" id="A0A515CRT8"/>
<name>A0A515CRT8_SERLI</name>
<sequence length="60" mass="6625">MPSEPFQENQLTLCPITLPRLAGTTGADFDAALTAYMQMYTACAVRHNALVGIIRQRKDL</sequence>
<protein>
    <submittedName>
        <fullName evidence="1">Uncharacterized protein</fullName>
    </submittedName>
</protein>
<accession>A0A515CRT8</accession>
<evidence type="ECO:0000313" key="1">
    <source>
        <dbReference type="EMBL" id="QDL30881.1"/>
    </source>
</evidence>
<dbReference type="Proteomes" id="UP000317572">
    <property type="component" value="Chromosome"/>
</dbReference>
<organism evidence="1 2">
    <name type="scientific">Serratia liquefaciens</name>
    <dbReference type="NCBI Taxonomy" id="614"/>
    <lineage>
        <taxon>Bacteria</taxon>
        <taxon>Pseudomonadati</taxon>
        <taxon>Pseudomonadota</taxon>
        <taxon>Gammaproteobacteria</taxon>
        <taxon>Enterobacterales</taxon>
        <taxon>Yersiniaceae</taxon>
        <taxon>Serratia</taxon>
    </lineage>
</organism>
<reference evidence="1 2" key="1">
    <citation type="submission" date="2018-11" db="EMBL/GenBank/DDBJ databases">
        <title>The first complete genome of Serratia liquefaciens isolated from metalophyte plant revel distinctness adaptive mechanisms in an extreme habitat.</title>
        <authorList>
            <person name="Caneschi W.L."/>
            <person name="Sanchez A.B."/>
            <person name="Felestrino E.B."/>
            <person name="Assis R.A.B."/>
            <person name="Lemes C.G.C."/>
            <person name="Cordeiro I.F."/>
            <person name="Fonseca N.P."/>
            <person name="Villa M."/>
            <person name="Vieira I.T."/>
            <person name="Moraes L.A."/>
            <person name="Kamino L.H.Y."/>
            <person name="do Carmo F."/>
            <person name="Garcia C.M."/>
            <person name="Almeida N.F."/>
            <person name="Silva R.S."/>
            <person name="Ferro J.A."/>
            <person name="Ferro M.I.T."/>
            <person name="Varani A.M."/>
            <person name="Ferreira R.M."/>
            <person name="dos Santos V.L."/>
            <person name="Silva U.C."/>
            <person name="Setubal J.C."/>
            <person name="Moreira L.M."/>
        </authorList>
    </citation>
    <scope>NUCLEOTIDE SEQUENCE [LARGE SCALE GENOMIC DNA]</scope>
    <source>
        <strain evidence="1 2">FG3</strain>
    </source>
</reference>
<evidence type="ECO:0000313" key="2">
    <source>
        <dbReference type="Proteomes" id="UP000317572"/>
    </source>
</evidence>
<gene>
    <name evidence="1" type="ORF">EGO53_03355</name>
</gene>